<evidence type="ECO:0000313" key="2">
    <source>
        <dbReference type="Proteomes" id="UP001607302"/>
    </source>
</evidence>
<dbReference type="Proteomes" id="UP001607302">
    <property type="component" value="Unassembled WGS sequence"/>
</dbReference>
<sequence length="83" mass="9693">MFRNFNVSAQNSNVNVYLMEDSFSDENCSDFVIRKFKKSFEEKYNANCVDFNIKLQQRTTQIQRKNKEIYATGTGCAKDVETT</sequence>
<keyword evidence="2" id="KW-1185">Reference proteome</keyword>
<dbReference type="AlphaFoldDB" id="A0ABD2C5J4"/>
<evidence type="ECO:0000313" key="1">
    <source>
        <dbReference type="EMBL" id="KAL2740323.1"/>
    </source>
</evidence>
<proteinExistence type="predicted"/>
<dbReference type="EMBL" id="JAUDFV010000020">
    <property type="protein sequence ID" value="KAL2740323.1"/>
    <property type="molecule type" value="Genomic_DNA"/>
</dbReference>
<protein>
    <submittedName>
        <fullName evidence="1">Uncharacterized protein</fullName>
    </submittedName>
</protein>
<name>A0ABD2C5J4_VESSQ</name>
<comment type="caution">
    <text evidence="1">The sequence shown here is derived from an EMBL/GenBank/DDBJ whole genome shotgun (WGS) entry which is preliminary data.</text>
</comment>
<reference evidence="1 2" key="1">
    <citation type="journal article" date="2024" name="Ann. Entomol. Soc. Am.">
        <title>Genomic analyses of the southern and eastern yellowjacket wasps (Hymenoptera: Vespidae) reveal evolutionary signatures of social life.</title>
        <authorList>
            <person name="Catto M.A."/>
            <person name="Caine P.B."/>
            <person name="Orr S.E."/>
            <person name="Hunt B.G."/>
            <person name="Goodisman M.A.D."/>
        </authorList>
    </citation>
    <scope>NUCLEOTIDE SEQUENCE [LARGE SCALE GENOMIC DNA]</scope>
    <source>
        <strain evidence="1">233</strain>
        <tissue evidence="1">Head and thorax</tissue>
    </source>
</reference>
<organism evidence="1 2">
    <name type="scientific">Vespula squamosa</name>
    <name type="common">Southern yellow jacket</name>
    <name type="synonym">Wasp</name>
    <dbReference type="NCBI Taxonomy" id="30214"/>
    <lineage>
        <taxon>Eukaryota</taxon>
        <taxon>Metazoa</taxon>
        <taxon>Ecdysozoa</taxon>
        <taxon>Arthropoda</taxon>
        <taxon>Hexapoda</taxon>
        <taxon>Insecta</taxon>
        <taxon>Pterygota</taxon>
        <taxon>Neoptera</taxon>
        <taxon>Endopterygota</taxon>
        <taxon>Hymenoptera</taxon>
        <taxon>Apocrita</taxon>
        <taxon>Aculeata</taxon>
        <taxon>Vespoidea</taxon>
        <taxon>Vespidae</taxon>
        <taxon>Vespinae</taxon>
        <taxon>Vespula</taxon>
    </lineage>
</organism>
<gene>
    <name evidence="1" type="ORF">V1478_000464</name>
</gene>
<accession>A0ABD2C5J4</accession>